<dbReference type="PANTHER" id="PTHR43721">
    <property type="entry name" value="ELONGATION FACTOR TU-RELATED"/>
    <property type="match status" value="1"/>
</dbReference>
<evidence type="ECO:0000313" key="3">
    <source>
        <dbReference type="EMBL" id="KAH7376515.1"/>
    </source>
</evidence>
<evidence type="ECO:0000256" key="1">
    <source>
        <dbReference type="SAM" id="MobiDB-lite"/>
    </source>
</evidence>
<keyword evidence="4" id="KW-1185">Reference proteome</keyword>
<proteinExistence type="predicted"/>
<accession>A0A8K0TTA6</accession>
<dbReference type="PANTHER" id="PTHR43721:SF30">
    <property type="entry name" value="TR-TYPE G DOMAIN-CONTAINING PROTEIN"/>
    <property type="match status" value="1"/>
</dbReference>
<protein>
    <submittedName>
        <fullName evidence="3">GTP-binding protein</fullName>
    </submittedName>
</protein>
<feature type="compositionally biased region" description="Basic and acidic residues" evidence="1">
    <location>
        <begin position="630"/>
        <end position="639"/>
    </location>
</feature>
<dbReference type="InterPro" id="IPR050055">
    <property type="entry name" value="EF-Tu_GTPase"/>
</dbReference>
<comment type="caution">
    <text evidence="3">The sequence shown here is derived from an EMBL/GenBank/DDBJ whole genome shotgun (WGS) entry which is preliminary data.</text>
</comment>
<feature type="compositionally biased region" description="Acidic residues" evidence="1">
    <location>
        <begin position="907"/>
        <end position="916"/>
    </location>
</feature>
<feature type="region of interest" description="Disordered" evidence="1">
    <location>
        <begin position="252"/>
        <end position="300"/>
    </location>
</feature>
<feature type="compositionally biased region" description="Basic and acidic residues" evidence="1">
    <location>
        <begin position="264"/>
        <end position="280"/>
    </location>
</feature>
<dbReference type="AlphaFoldDB" id="A0A8K0TTA6"/>
<dbReference type="Proteomes" id="UP000813385">
    <property type="component" value="Unassembled WGS sequence"/>
</dbReference>
<name>A0A8K0TTA6_9PEZI</name>
<evidence type="ECO:0000313" key="4">
    <source>
        <dbReference type="Proteomes" id="UP000813385"/>
    </source>
</evidence>
<feature type="compositionally biased region" description="Low complexity" evidence="1">
    <location>
        <begin position="945"/>
        <end position="954"/>
    </location>
</feature>
<dbReference type="InterPro" id="IPR000795">
    <property type="entry name" value="T_Tr_GTP-bd_dom"/>
</dbReference>
<feature type="compositionally biased region" description="Acidic residues" evidence="1">
    <location>
        <begin position="932"/>
        <end position="942"/>
    </location>
</feature>
<feature type="region of interest" description="Disordered" evidence="1">
    <location>
        <begin position="81"/>
        <end position="100"/>
    </location>
</feature>
<dbReference type="SUPFAM" id="SSF52540">
    <property type="entry name" value="P-loop containing nucleoside triphosphate hydrolases"/>
    <property type="match status" value="1"/>
</dbReference>
<gene>
    <name evidence="3" type="ORF">B0T11DRAFT_314814</name>
</gene>
<dbReference type="Pfam" id="PF00009">
    <property type="entry name" value="GTP_EFTU"/>
    <property type="match status" value="1"/>
</dbReference>
<dbReference type="Gene3D" id="3.40.50.300">
    <property type="entry name" value="P-loop containing nucleotide triphosphate hydrolases"/>
    <property type="match status" value="1"/>
</dbReference>
<dbReference type="GO" id="GO:0003746">
    <property type="term" value="F:translation elongation factor activity"/>
    <property type="evidence" value="ECO:0007669"/>
    <property type="project" value="TreeGrafter"/>
</dbReference>
<feature type="compositionally biased region" description="Gly residues" evidence="1">
    <location>
        <begin position="891"/>
        <end position="901"/>
    </location>
</feature>
<feature type="region of interest" description="Disordered" evidence="1">
    <location>
        <begin position="861"/>
        <end position="954"/>
    </location>
</feature>
<dbReference type="GO" id="GO:0003924">
    <property type="term" value="F:GTPase activity"/>
    <property type="evidence" value="ECO:0007669"/>
    <property type="project" value="InterPro"/>
</dbReference>
<sequence length="954" mass="102522">MVSGSIFTFDADPQRVSSPWLEDDEAARRLSTPHLQPVPDDKPGMLADYNITKLRAEPQEGATEYKLHLLLRVRRRFKSMSTVPDYPGTQRNKPEPRGLANTNQSRQLRLEELTNQLLWRLQQSCPLHSLKSKDLVIPKLPDDTVDLSAAIRPQRVLPGLEDAAGALYEIGVADDGTLVGLTKDEMDESINTLKVMAATLGCTVRITQRVVVGESEWVESAELIDAPDTDPVQIPRHDRLLCVEALVAPDLGGHRANDPLSDDATDRDNGHKAARVDDTPSRVTSTSEQLRVSMTGPTTSGKSTLLGTLLTGTLDNGRGQSRLSLFKHRHEVISGMTSSVAQELIGYKDESIINYARQHVEHWLDIHYEAEGGRLVFVSDSAGHPRFRRTILRGLFGWAPQWTVLCVAADDREANANKNGLSSSAQDVLGSAGANVDLVKAHLELCLKLRTPLVIVITKVDLATKSSMQRSAGKAMTLIKEFGRVPKLMQPAHSGLQDATHVAAEDRKKARDVVEAIKASDDLLNLVPIVFTSAVTGTGVGLLHALLESLPLPPTPTSRDFLGNVLNPEQPSCLFHIDDTFSRVADFAPVADSPSQADTGIVVSGYLRFGQLSVGDSLLVGPFPSEDDELKGLTPEERPSPGGYGLSISHPSSAELARIAIRNAVAASTTKGEWHNAKIVSIRNLRLSVRTLEAGQVGTIGILFDVPPISATNNADARLPEPRRIRKGMVLAVPSKHMTATGMSLQAASSLTAVFEDERIPTLQAGSLVNVYVGSVRAAARVKGMSTLPRNRDADEIFAMNDSEVGTSQATASETEVVLELLTNREWVELGAQIVLLEGGRNDRSGLEGYVGRLLCPDDAVKERPRQDVPGQTAEDAADPEVEGATEVSGGAQGRQAGGGRRGGDAQDVEEGGDEGGEAKVEEEAGVRLETEDAGGDAEEGGGDVLEVGEVVHT</sequence>
<feature type="compositionally biased region" description="Polar residues" evidence="1">
    <location>
        <begin position="281"/>
        <end position="292"/>
    </location>
</feature>
<feature type="region of interest" description="Disordered" evidence="1">
    <location>
        <begin position="625"/>
        <end position="647"/>
    </location>
</feature>
<dbReference type="OrthoDB" id="5342685at2759"/>
<dbReference type="GO" id="GO:0005525">
    <property type="term" value="F:GTP binding"/>
    <property type="evidence" value="ECO:0007669"/>
    <property type="project" value="InterPro"/>
</dbReference>
<dbReference type="EMBL" id="JAGPXD010000001">
    <property type="protein sequence ID" value="KAH7376515.1"/>
    <property type="molecule type" value="Genomic_DNA"/>
</dbReference>
<organism evidence="3 4">
    <name type="scientific">Plectosphaerella cucumerina</name>
    <dbReference type="NCBI Taxonomy" id="40658"/>
    <lineage>
        <taxon>Eukaryota</taxon>
        <taxon>Fungi</taxon>
        <taxon>Dikarya</taxon>
        <taxon>Ascomycota</taxon>
        <taxon>Pezizomycotina</taxon>
        <taxon>Sordariomycetes</taxon>
        <taxon>Hypocreomycetidae</taxon>
        <taxon>Glomerellales</taxon>
        <taxon>Plectosphaerellaceae</taxon>
        <taxon>Plectosphaerella</taxon>
    </lineage>
</organism>
<reference evidence="3" key="1">
    <citation type="journal article" date="2021" name="Nat. Commun.">
        <title>Genetic determinants of endophytism in the Arabidopsis root mycobiome.</title>
        <authorList>
            <person name="Mesny F."/>
            <person name="Miyauchi S."/>
            <person name="Thiergart T."/>
            <person name="Pickel B."/>
            <person name="Atanasova L."/>
            <person name="Karlsson M."/>
            <person name="Huettel B."/>
            <person name="Barry K.W."/>
            <person name="Haridas S."/>
            <person name="Chen C."/>
            <person name="Bauer D."/>
            <person name="Andreopoulos W."/>
            <person name="Pangilinan J."/>
            <person name="LaButti K."/>
            <person name="Riley R."/>
            <person name="Lipzen A."/>
            <person name="Clum A."/>
            <person name="Drula E."/>
            <person name="Henrissat B."/>
            <person name="Kohler A."/>
            <person name="Grigoriev I.V."/>
            <person name="Martin F.M."/>
            <person name="Hacquard S."/>
        </authorList>
    </citation>
    <scope>NUCLEOTIDE SEQUENCE</scope>
    <source>
        <strain evidence="3">MPI-CAGE-AT-0016</strain>
    </source>
</reference>
<feature type="domain" description="Tr-type G" evidence="2">
    <location>
        <begin position="291"/>
        <end position="551"/>
    </location>
</feature>
<dbReference type="InterPro" id="IPR027417">
    <property type="entry name" value="P-loop_NTPase"/>
</dbReference>
<feature type="compositionally biased region" description="Basic and acidic residues" evidence="1">
    <location>
        <begin position="917"/>
        <end position="931"/>
    </location>
</feature>
<evidence type="ECO:0000259" key="2">
    <source>
        <dbReference type="Pfam" id="PF00009"/>
    </source>
</evidence>